<evidence type="ECO:0000313" key="3">
    <source>
        <dbReference type="Proteomes" id="UP000479710"/>
    </source>
</evidence>
<organism evidence="2 3">
    <name type="scientific">Oryza meyeriana var. granulata</name>
    <dbReference type="NCBI Taxonomy" id="110450"/>
    <lineage>
        <taxon>Eukaryota</taxon>
        <taxon>Viridiplantae</taxon>
        <taxon>Streptophyta</taxon>
        <taxon>Embryophyta</taxon>
        <taxon>Tracheophyta</taxon>
        <taxon>Spermatophyta</taxon>
        <taxon>Magnoliopsida</taxon>
        <taxon>Liliopsida</taxon>
        <taxon>Poales</taxon>
        <taxon>Poaceae</taxon>
        <taxon>BOP clade</taxon>
        <taxon>Oryzoideae</taxon>
        <taxon>Oryzeae</taxon>
        <taxon>Oryzinae</taxon>
        <taxon>Oryza</taxon>
        <taxon>Oryza meyeriana</taxon>
    </lineage>
</organism>
<dbReference type="EMBL" id="SPHZ02000009">
    <property type="protein sequence ID" value="KAF0899345.1"/>
    <property type="molecule type" value="Genomic_DNA"/>
</dbReference>
<evidence type="ECO:0000313" key="2">
    <source>
        <dbReference type="EMBL" id="KAF0899345.1"/>
    </source>
</evidence>
<dbReference type="Proteomes" id="UP000479710">
    <property type="component" value="Unassembled WGS sequence"/>
</dbReference>
<protein>
    <submittedName>
        <fullName evidence="2">Uncharacterized protein</fullName>
    </submittedName>
</protein>
<accession>A0A6G1CFD9</accession>
<sequence>MTPREFGQHQASYGAGTHGIKRRRWPAAAVQRQQRTQAAEKSKAQQQHRIPLPPPFVPPQHQQQESTSCSKHGRREWWGGGGGVASGSMATHATLAAGDRGYSSCAQGMSTAARVFVSAIHAPKQLFKLALCNFLLHAEKRENRSFTVATGQHGRDALVLSGRRSP</sequence>
<reference evidence="2 3" key="1">
    <citation type="submission" date="2019-11" db="EMBL/GenBank/DDBJ databases">
        <title>Whole genome sequence of Oryza granulata.</title>
        <authorList>
            <person name="Li W."/>
        </authorList>
    </citation>
    <scope>NUCLEOTIDE SEQUENCE [LARGE SCALE GENOMIC DNA]</scope>
    <source>
        <strain evidence="3">cv. Menghai</strain>
        <tissue evidence="2">Leaf</tissue>
    </source>
</reference>
<comment type="caution">
    <text evidence="2">The sequence shown here is derived from an EMBL/GenBank/DDBJ whole genome shotgun (WGS) entry which is preliminary data.</text>
</comment>
<feature type="region of interest" description="Disordered" evidence="1">
    <location>
        <begin position="1"/>
        <end position="84"/>
    </location>
</feature>
<gene>
    <name evidence="2" type="ORF">E2562_018239</name>
</gene>
<name>A0A6G1CFD9_9ORYZ</name>
<keyword evidence="3" id="KW-1185">Reference proteome</keyword>
<evidence type="ECO:0000256" key="1">
    <source>
        <dbReference type="SAM" id="MobiDB-lite"/>
    </source>
</evidence>
<proteinExistence type="predicted"/>
<feature type="compositionally biased region" description="Low complexity" evidence="1">
    <location>
        <begin position="27"/>
        <end position="37"/>
    </location>
</feature>
<dbReference type="AlphaFoldDB" id="A0A6G1CFD9"/>